<dbReference type="InterPro" id="IPR002913">
    <property type="entry name" value="START_lipid-bd_dom"/>
</dbReference>
<dbReference type="PANTHER" id="PTHR13510:SF44">
    <property type="entry name" value="RABENOSYN-5"/>
    <property type="match status" value="1"/>
</dbReference>
<dbReference type="Pfam" id="PF01852">
    <property type="entry name" value="START"/>
    <property type="match status" value="1"/>
</dbReference>
<evidence type="ECO:0000313" key="3">
    <source>
        <dbReference type="Proteomes" id="UP000481153"/>
    </source>
</evidence>
<protein>
    <recommendedName>
        <fullName evidence="1">START domain-containing protein</fullName>
    </recommendedName>
</protein>
<dbReference type="SUPFAM" id="SSF55961">
    <property type="entry name" value="Bet v1-like"/>
    <property type="match status" value="1"/>
</dbReference>
<dbReference type="PROSITE" id="PS50848">
    <property type="entry name" value="START"/>
    <property type="match status" value="1"/>
</dbReference>
<dbReference type="InterPro" id="IPR052727">
    <property type="entry name" value="Rab4/Rab5_effector"/>
</dbReference>
<gene>
    <name evidence="2" type="ORF">Ae201684_008871</name>
</gene>
<dbReference type="AlphaFoldDB" id="A0A6G0X3N4"/>
<name>A0A6G0X3N4_9STRA</name>
<feature type="domain" description="START" evidence="1">
    <location>
        <begin position="146"/>
        <end position="231"/>
    </location>
</feature>
<dbReference type="Proteomes" id="UP000481153">
    <property type="component" value="Unassembled WGS sequence"/>
</dbReference>
<evidence type="ECO:0000259" key="1">
    <source>
        <dbReference type="PROSITE" id="PS50848"/>
    </source>
</evidence>
<evidence type="ECO:0000313" key="2">
    <source>
        <dbReference type="EMBL" id="KAF0734411.1"/>
    </source>
</evidence>
<keyword evidence="3" id="KW-1185">Reference proteome</keyword>
<accession>A0A6G0X3N4</accession>
<dbReference type="VEuPathDB" id="FungiDB:AeMF1_006253"/>
<proteinExistence type="predicted"/>
<reference evidence="2 3" key="1">
    <citation type="submission" date="2019-07" db="EMBL/GenBank/DDBJ databases">
        <title>Genomics analysis of Aphanomyces spp. identifies a new class of oomycete effector associated with host adaptation.</title>
        <authorList>
            <person name="Gaulin E."/>
        </authorList>
    </citation>
    <scope>NUCLEOTIDE SEQUENCE [LARGE SCALE GENOMIC DNA]</scope>
    <source>
        <strain evidence="2 3">ATCC 201684</strain>
    </source>
</reference>
<dbReference type="GO" id="GO:0008289">
    <property type="term" value="F:lipid binding"/>
    <property type="evidence" value="ECO:0007669"/>
    <property type="project" value="InterPro"/>
</dbReference>
<dbReference type="InterPro" id="IPR023393">
    <property type="entry name" value="START-like_dom_sf"/>
</dbReference>
<dbReference type="EMBL" id="VJMJ01000114">
    <property type="protein sequence ID" value="KAF0734411.1"/>
    <property type="molecule type" value="Genomic_DNA"/>
</dbReference>
<comment type="caution">
    <text evidence="2">The sequence shown here is derived from an EMBL/GenBank/DDBJ whole genome shotgun (WGS) entry which is preliminary data.</text>
</comment>
<dbReference type="Gene3D" id="3.30.530.20">
    <property type="match status" value="1"/>
</dbReference>
<organism evidence="2 3">
    <name type="scientific">Aphanomyces euteiches</name>
    <dbReference type="NCBI Taxonomy" id="100861"/>
    <lineage>
        <taxon>Eukaryota</taxon>
        <taxon>Sar</taxon>
        <taxon>Stramenopiles</taxon>
        <taxon>Oomycota</taxon>
        <taxon>Saprolegniomycetes</taxon>
        <taxon>Saprolegniales</taxon>
        <taxon>Verrucalvaceae</taxon>
        <taxon>Aphanomyces</taxon>
    </lineage>
</organism>
<dbReference type="PANTHER" id="PTHR13510">
    <property type="entry name" value="FYVE-FINGER-CONTAINING RAB5 EFFECTOR PROTEIN RABENOSYN-5-RELATED"/>
    <property type="match status" value="1"/>
</dbReference>
<sequence length="307" mass="34569">MSAKHLSPSSFHCPPLTRNEKQRFKELGIASAYELAKKAQISGGPMQWELDSNEHDLKLYVSNVAEGGCSSTPYLSTITVMGTMSEVLDLFRFQTTEEAKEYCRRFGTVSDDAVDLYSIVSVTPETPHEMIGISWHGFKTSIVDTVLPRRDACLLIVHHAFEFNGKNVWVRCVKSIDVPCCPESPDFVRMTLYTSGYVVTESDRPGFVHVAFVTHANVGGRLGEYASWFIDMSSRKRCRHLTAIDRQINRASVYLLSLSVAVWSIQQENQLLKVWRSLLSSMCSSVACEEPRILTKPMCVPNARWES</sequence>